<gene>
    <name evidence="1" type="ORF">CEPIT_LOCUS36930</name>
</gene>
<accession>A0AAV0FSZ7</accession>
<comment type="caution">
    <text evidence="1">The sequence shown here is derived from an EMBL/GenBank/DDBJ whole genome shotgun (WGS) entry which is preliminary data.</text>
</comment>
<evidence type="ECO:0000313" key="1">
    <source>
        <dbReference type="EMBL" id="CAH9138606.1"/>
    </source>
</evidence>
<keyword evidence="2" id="KW-1185">Reference proteome</keyword>
<evidence type="ECO:0000313" key="2">
    <source>
        <dbReference type="Proteomes" id="UP001152523"/>
    </source>
</evidence>
<dbReference type="AlphaFoldDB" id="A0AAV0FSZ7"/>
<organism evidence="1 2">
    <name type="scientific">Cuscuta epithymum</name>
    <dbReference type="NCBI Taxonomy" id="186058"/>
    <lineage>
        <taxon>Eukaryota</taxon>
        <taxon>Viridiplantae</taxon>
        <taxon>Streptophyta</taxon>
        <taxon>Embryophyta</taxon>
        <taxon>Tracheophyta</taxon>
        <taxon>Spermatophyta</taxon>
        <taxon>Magnoliopsida</taxon>
        <taxon>eudicotyledons</taxon>
        <taxon>Gunneridae</taxon>
        <taxon>Pentapetalae</taxon>
        <taxon>asterids</taxon>
        <taxon>lamiids</taxon>
        <taxon>Solanales</taxon>
        <taxon>Convolvulaceae</taxon>
        <taxon>Cuscuteae</taxon>
        <taxon>Cuscuta</taxon>
        <taxon>Cuscuta subgen. Cuscuta</taxon>
    </lineage>
</organism>
<proteinExistence type="predicted"/>
<dbReference type="EMBL" id="CAMAPF010001011">
    <property type="protein sequence ID" value="CAH9138606.1"/>
    <property type="molecule type" value="Genomic_DNA"/>
</dbReference>
<protein>
    <submittedName>
        <fullName evidence="1">Uncharacterized protein</fullName>
    </submittedName>
</protein>
<reference evidence="1" key="1">
    <citation type="submission" date="2022-07" db="EMBL/GenBank/DDBJ databases">
        <authorList>
            <person name="Macas J."/>
            <person name="Novak P."/>
            <person name="Neumann P."/>
        </authorList>
    </citation>
    <scope>NUCLEOTIDE SEQUENCE</scope>
</reference>
<sequence length="109" mass="12918">MSTMKLRVPYEDPHRSGFPSLEETSRLHDVHIHKSWLRLELASCARCPSDFPGEKTWFVLPPSCFRTLINMLMDILLWSLRAHVCPVWPFCFKQCFPLRIELFIMYVYG</sequence>
<dbReference type="Proteomes" id="UP001152523">
    <property type="component" value="Unassembled WGS sequence"/>
</dbReference>
<name>A0AAV0FSZ7_9ASTE</name>